<dbReference type="GO" id="GO:0005739">
    <property type="term" value="C:mitochondrion"/>
    <property type="evidence" value="ECO:0007669"/>
    <property type="project" value="GOC"/>
</dbReference>
<protein>
    <recommendedName>
        <fullName evidence="4">30S ribosomal protein S16, chloroplastic</fullName>
    </recommendedName>
</protein>
<dbReference type="GO" id="GO:0015935">
    <property type="term" value="C:small ribosomal subunit"/>
    <property type="evidence" value="ECO:0007669"/>
    <property type="project" value="TreeGrafter"/>
</dbReference>
<dbReference type="SUPFAM" id="SSF54565">
    <property type="entry name" value="Ribosomal protein S16"/>
    <property type="match status" value="1"/>
</dbReference>
<dbReference type="GO" id="GO:0032543">
    <property type="term" value="P:mitochondrial translation"/>
    <property type="evidence" value="ECO:0007669"/>
    <property type="project" value="TreeGrafter"/>
</dbReference>
<gene>
    <name evidence="5" type="ORF">CYMTET_28097</name>
</gene>
<comment type="similarity">
    <text evidence="1">Belongs to the bacterial ribosomal protein bS16 family.</text>
</comment>
<dbReference type="Proteomes" id="UP001190700">
    <property type="component" value="Unassembled WGS sequence"/>
</dbReference>
<dbReference type="InterPro" id="IPR023803">
    <property type="entry name" value="Ribosomal_bS16_dom_sf"/>
</dbReference>
<sequence>MSQMLTSSFVTPKGAVGFSTSVSSNANLRASAPFKAQKVDTTVTAVVKIRFTRMGRNKSPFYRIVAIDSRKRRDGRPLQNLGWYNPLKKETQLDAPAIKDWLEKGCAFPSANTFFVVWTRRPTPLALGDAGCVHSYKGKSVCKAAYTSVTVGLQM</sequence>
<dbReference type="Pfam" id="PF00886">
    <property type="entry name" value="Ribosomal_S16"/>
    <property type="match status" value="1"/>
</dbReference>
<keyword evidence="2" id="KW-0689">Ribosomal protein</keyword>
<dbReference type="PANTHER" id="PTHR12919">
    <property type="entry name" value="30S RIBOSOMAL PROTEIN S16"/>
    <property type="match status" value="1"/>
</dbReference>
<dbReference type="InterPro" id="IPR000307">
    <property type="entry name" value="Ribosomal_bS16"/>
</dbReference>
<dbReference type="AlphaFoldDB" id="A0AAE0FNG1"/>
<organism evidence="5 6">
    <name type="scientific">Cymbomonas tetramitiformis</name>
    <dbReference type="NCBI Taxonomy" id="36881"/>
    <lineage>
        <taxon>Eukaryota</taxon>
        <taxon>Viridiplantae</taxon>
        <taxon>Chlorophyta</taxon>
        <taxon>Pyramimonadophyceae</taxon>
        <taxon>Pyramimonadales</taxon>
        <taxon>Pyramimonadaceae</taxon>
        <taxon>Cymbomonas</taxon>
    </lineage>
</organism>
<reference evidence="5 6" key="1">
    <citation type="journal article" date="2015" name="Genome Biol. Evol.">
        <title>Comparative Genomics of a Bacterivorous Green Alga Reveals Evolutionary Causalities and Consequences of Phago-Mixotrophic Mode of Nutrition.</title>
        <authorList>
            <person name="Burns J.A."/>
            <person name="Paasch A."/>
            <person name="Narechania A."/>
            <person name="Kim E."/>
        </authorList>
    </citation>
    <scope>NUCLEOTIDE SEQUENCE [LARGE SCALE GENOMIC DNA]</scope>
    <source>
        <strain evidence="5 6">PLY_AMNH</strain>
    </source>
</reference>
<evidence type="ECO:0000313" key="6">
    <source>
        <dbReference type="Proteomes" id="UP001190700"/>
    </source>
</evidence>
<dbReference type="NCBIfam" id="TIGR00002">
    <property type="entry name" value="S16"/>
    <property type="match status" value="1"/>
</dbReference>
<evidence type="ECO:0000313" key="5">
    <source>
        <dbReference type="EMBL" id="KAK3263081.1"/>
    </source>
</evidence>
<dbReference type="Gene3D" id="3.30.1320.10">
    <property type="match status" value="1"/>
</dbReference>
<proteinExistence type="inferred from homology"/>
<dbReference type="EMBL" id="LGRX02015739">
    <property type="protein sequence ID" value="KAK3263081.1"/>
    <property type="molecule type" value="Genomic_DNA"/>
</dbReference>
<evidence type="ECO:0000256" key="1">
    <source>
        <dbReference type="ARBA" id="ARBA00006668"/>
    </source>
</evidence>
<dbReference type="PANTHER" id="PTHR12919:SF20">
    <property type="entry name" value="SMALL RIBOSOMAL SUBUNIT PROTEIN BS16M"/>
    <property type="match status" value="1"/>
</dbReference>
<dbReference type="GO" id="GO:0003735">
    <property type="term" value="F:structural constituent of ribosome"/>
    <property type="evidence" value="ECO:0007669"/>
    <property type="project" value="InterPro"/>
</dbReference>
<evidence type="ECO:0000256" key="2">
    <source>
        <dbReference type="ARBA" id="ARBA00022980"/>
    </source>
</evidence>
<evidence type="ECO:0000256" key="3">
    <source>
        <dbReference type="ARBA" id="ARBA00023274"/>
    </source>
</evidence>
<keyword evidence="3" id="KW-0687">Ribonucleoprotein</keyword>
<keyword evidence="6" id="KW-1185">Reference proteome</keyword>
<name>A0AAE0FNG1_9CHLO</name>
<accession>A0AAE0FNG1</accession>
<comment type="caution">
    <text evidence="5">The sequence shown here is derived from an EMBL/GenBank/DDBJ whole genome shotgun (WGS) entry which is preliminary data.</text>
</comment>
<evidence type="ECO:0000256" key="4">
    <source>
        <dbReference type="ARBA" id="ARBA00035371"/>
    </source>
</evidence>
<dbReference type="HAMAP" id="MF_00385">
    <property type="entry name" value="Ribosomal_bS16"/>
    <property type="match status" value="1"/>
</dbReference>